<keyword evidence="3 8" id="KW-0812">Transmembrane</keyword>
<sequence length="570" mass="62512">MAISNPGELDPLLVLGASRRSPTSCSPRLAGTAIMLVVGLERTAFYGLSSNLVLLLNSIQFNWDGVHAAIAPQVLAAVMYASSPLSGWLADAVLGRFVAITLSLCLYLGGALFVPFLSNRDTIYQWCGYQLEYHIENSSCLSEKGVGASSMKDNPECSTQPQYCIGIIYGGLVLMGVGVGAMKSNITPFGADQVRVLGPGAVRTFFFWFYWTVNLGTVVALGVVCYIQQNITFFLGNSISVSCLVASTLLFLAFWPTYVSRPPSGSPLSRLFHQCCGYLGGVLRKGQVLVNGEEEVQEGLQRDSACEREGDVHIREMERSRKSLSYILLVFLALVPYWMVYFQMQTTYLLQSLHLFVPSFSSSNSSSSPSHTQLPAAWLTLCDVLLLLLLIPLCDRLIFPWLDKRGRLPSPLLRIGLGMVCSLASVMTAGFLEMVRLQKVQKGKVREQWIGGVVYNAADLSIAWQLPQFALIGVGELLTSIAGLEFAYSSAPRHWQGAVMGFFYFFSGLGALLGGALLQLMALSQSGWMHCKADFGNINGCHLDYYYFLLGFIQVVALLLFTCIASFHRH</sequence>
<evidence type="ECO:0000256" key="4">
    <source>
        <dbReference type="ARBA" id="ARBA00022847"/>
    </source>
</evidence>
<evidence type="ECO:0000256" key="7">
    <source>
        <dbReference type="ARBA" id="ARBA00023136"/>
    </source>
</evidence>
<dbReference type="InterPro" id="IPR036259">
    <property type="entry name" value="MFS_trans_sf"/>
</dbReference>
<feature type="transmembrane region" description="Helical" evidence="8">
    <location>
        <begin position="376"/>
        <end position="399"/>
    </location>
</feature>
<evidence type="ECO:0000256" key="1">
    <source>
        <dbReference type="ARBA" id="ARBA00004141"/>
    </source>
</evidence>
<dbReference type="Ensembl" id="ENSEBUT00000003506.1">
    <property type="protein sequence ID" value="ENSEBUP00000003141.1"/>
    <property type="gene ID" value="ENSEBUG00000002317.1"/>
</dbReference>
<dbReference type="Proteomes" id="UP000694388">
    <property type="component" value="Unplaced"/>
</dbReference>
<dbReference type="SUPFAM" id="SSF103473">
    <property type="entry name" value="MFS general substrate transporter"/>
    <property type="match status" value="1"/>
</dbReference>
<dbReference type="OMA" id="SNLTQMC"/>
<evidence type="ECO:0000256" key="2">
    <source>
        <dbReference type="ARBA" id="ARBA00005982"/>
    </source>
</evidence>
<protein>
    <recommendedName>
        <fullName evidence="11">Solute carrier family 15 member 4</fullName>
    </recommendedName>
</protein>
<keyword evidence="5" id="KW-0653">Protein transport</keyword>
<feature type="transmembrane region" description="Helical" evidence="8">
    <location>
        <begin position="160"/>
        <end position="182"/>
    </location>
</feature>
<proteinExistence type="inferred from homology"/>
<comment type="subcellular location">
    <subcellularLocation>
        <location evidence="1">Membrane</location>
        <topology evidence="1">Multi-pass membrane protein</topology>
    </subcellularLocation>
</comment>
<dbReference type="Pfam" id="PF00854">
    <property type="entry name" value="PTR2"/>
    <property type="match status" value="1"/>
</dbReference>
<evidence type="ECO:0000256" key="6">
    <source>
        <dbReference type="ARBA" id="ARBA00022989"/>
    </source>
</evidence>
<evidence type="ECO:0000313" key="10">
    <source>
        <dbReference type="Proteomes" id="UP000694388"/>
    </source>
</evidence>
<dbReference type="GO" id="GO:0015833">
    <property type="term" value="P:peptide transport"/>
    <property type="evidence" value="ECO:0007669"/>
    <property type="project" value="UniProtKB-KW"/>
</dbReference>
<feature type="transmembrane region" description="Helical" evidence="8">
    <location>
        <begin position="324"/>
        <end position="344"/>
    </location>
</feature>
<evidence type="ECO:0000256" key="3">
    <source>
        <dbReference type="ARBA" id="ARBA00022692"/>
    </source>
</evidence>
<feature type="transmembrane region" description="Helical" evidence="8">
    <location>
        <begin position="411"/>
        <end position="432"/>
    </location>
</feature>
<feature type="transmembrane region" description="Helical" evidence="8">
    <location>
        <begin position="97"/>
        <end position="116"/>
    </location>
</feature>
<dbReference type="PANTHER" id="PTHR11654">
    <property type="entry name" value="OLIGOPEPTIDE TRANSPORTER-RELATED"/>
    <property type="match status" value="1"/>
</dbReference>
<reference evidence="9" key="2">
    <citation type="submission" date="2025-09" db="UniProtKB">
        <authorList>
            <consortium name="Ensembl"/>
        </authorList>
    </citation>
    <scope>IDENTIFICATION</scope>
</reference>
<feature type="transmembrane region" description="Helical" evidence="8">
    <location>
        <begin position="469"/>
        <end position="489"/>
    </location>
</feature>
<keyword evidence="10" id="KW-1185">Reference proteome</keyword>
<evidence type="ECO:0000256" key="8">
    <source>
        <dbReference type="SAM" id="Phobius"/>
    </source>
</evidence>
<name>A0A8C4N8V0_EPTBU</name>
<evidence type="ECO:0000256" key="5">
    <source>
        <dbReference type="ARBA" id="ARBA00022856"/>
    </source>
</evidence>
<dbReference type="Gene3D" id="1.20.1250.20">
    <property type="entry name" value="MFS general substrate transporter like domains"/>
    <property type="match status" value="1"/>
</dbReference>
<dbReference type="AlphaFoldDB" id="A0A8C4N8V0"/>
<dbReference type="InterPro" id="IPR000109">
    <property type="entry name" value="POT_fam"/>
</dbReference>
<accession>A0A8C4N8V0</accession>
<feature type="transmembrane region" description="Helical" evidence="8">
    <location>
        <begin position="501"/>
        <end position="525"/>
    </location>
</feature>
<reference evidence="9" key="1">
    <citation type="submission" date="2025-08" db="UniProtKB">
        <authorList>
            <consortium name="Ensembl"/>
        </authorList>
    </citation>
    <scope>IDENTIFICATION</scope>
</reference>
<keyword evidence="6 8" id="KW-1133">Transmembrane helix</keyword>
<evidence type="ECO:0008006" key="11">
    <source>
        <dbReference type="Google" id="ProtNLM"/>
    </source>
</evidence>
<evidence type="ECO:0000313" key="9">
    <source>
        <dbReference type="Ensembl" id="ENSEBUP00000003141.1"/>
    </source>
</evidence>
<feature type="transmembrane region" description="Helical" evidence="8">
    <location>
        <begin position="231"/>
        <end position="255"/>
    </location>
</feature>
<dbReference type="GO" id="GO:0016020">
    <property type="term" value="C:membrane"/>
    <property type="evidence" value="ECO:0007669"/>
    <property type="project" value="UniProtKB-SubCell"/>
</dbReference>
<dbReference type="GO" id="GO:0015293">
    <property type="term" value="F:symporter activity"/>
    <property type="evidence" value="ECO:0007669"/>
    <property type="project" value="UniProtKB-KW"/>
</dbReference>
<keyword evidence="4" id="KW-0813">Transport</keyword>
<feature type="transmembrane region" description="Helical" evidence="8">
    <location>
        <begin position="68"/>
        <end position="90"/>
    </location>
</feature>
<keyword evidence="7 8" id="KW-0472">Membrane</keyword>
<feature type="transmembrane region" description="Helical" evidence="8">
    <location>
        <begin position="545"/>
        <end position="567"/>
    </location>
</feature>
<comment type="similarity">
    <text evidence="2">Belongs to the major facilitator superfamily. Proton-dependent oligopeptide transporter (POT/PTR) (TC 2.A.17) family.</text>
</comment>
<organism evidence="9 10">
    <name type="scientific">Eptatretus burgeri</name>
    <name type="common">Inshore hagfish</name>
    <dbReference type="NCBI Taxonomy" id="7764"/>
    <lineage>
        <taxon>Eukaryota</taxon>
        <taxon>Metazoa</taxon>
        <taxon>Chordata</taxon>
        <taxon>Craniata</taxon>
        <taxon>Vertebrata</taxon>
        <taxon>Cyclostomata</taxon>
        <taxon>Myxini</taxon>
        <taxon>Myxiniformes</taxon>
        <taxon>Myxinidae</taxon>
        <taxon>Eptatretinae</taxon>
        <taxon>Eptatretus</taxon>
    </lineage>
</organism>
<keyword evidence="4" id="KW-0769">Symport</keyword>
<keyword evidence="5" id="KW-0571">Peptide transport</keyword>